<protein>
    <submittedName>
        <fullName evidence="5">ABC-2 type transport system ATP-binding protein</fullName>
    </submittedName>
</protein>
<keyword evidence="2" id="KW-0547">Nucleotide-binding</keyword>
<accession>A0ABX0XCS3</accession>
<evidence type="ECO:0000256" key="3">
    <source>
        <dbReference type="ARBA" id="ARBA00022840"/>
    </source>
</evidence>
<dbReference type="InterPro" id="IPR051782">
    <property type="entry name" value="ABC_Transporter_VariousFunc"/>
</dbReference>
<dbReference type="Proteomes" id="UP000770785">
    <property type="component" value="Unassembled WGS sequence"/>
</dbReference>
<dbReference type="Gene3D" id="3.40.50.300">
    <property type="entry name" value="P-loop containing nucleotide triphosphate hydrolases"/>
    <property type="match status" value="1"/>
</dbReference>
<comment type="caution">
    <text evidence="5">The sequence shown here is derived from an EMBL/GenBank/DDBJ whole genome shotgun (WGS) entry which is preliminary data.</text>
</comment>
<proteinExistence type="predicted"/>
<dbReference type="PANTHER" id="PTHR42939:SF1">
    <property type="entry name" value="ABC TRANSPORTER ATP-BINDING PROTEIN ALBC-RELATED"/>
    <property type="match status" value="1"/>
</dbReference>
<evidence type="ECO:0000256" key="1">
    <source>
        <dbReference type="ARBA" id="ARBA00022448"/>
    </source>
</evidence>
<dbReference type="Pfam" id="PF00005">
    <property type="entry name" value="ABC_tran"/>
    <property type="match status" value="1"/>
</dbReference>
<dbReference type="CDD" id="cd03230">
    <property type="entry name" value="ABC_DR_subfamily_A"/>
    <property type="match status" value="1"/>
</dbReference>
<dbReference type="InterPro" id="IPR027417">
    <property type="entry name" value="P-loop_NTPase"/>
</dbReference>
<dbReference type="PANTHER" id="PTHR42939">
    <property type="entry name" value="ABC TRANSPORTER ATP-BINDING PROTEIN ALBC-RELATED"/>
    <property type="match status" value="1"/>
</dbReference>
<evidence type="ECO:0000256" key="2">
    <source>
        <dbReference type="ARBA" id="ARBA00022741"/>
    </source>
</evidence>
<feature type="domain" description="ABC transporter" evidence="4">
    <location>
        <begin position="14"/>
        <end position="241"/>
    </location>
</feature>
<evidence type="ECO:0000313" key="5">
    <source>
        <dbReference type="EMBL" id="NJC26870.1"/>
    </source>
</evidence>
<gene>
    <name evidence="5" type="ORF">GGR27_002380</name>
</gene>
<sequence length="243" mass="27571">MKSANLYSRKKEVISLLNVSKHYSDVRALDKVNLKIASGEKVALFGANGSGKSTILNVINNSASPDTGDIFVFGKKIRYNQIVHRFRMGYLNNPYSFMENYTVQDYLRLVGDIKNLVADEEFLGFMTDALSLDQFLNKRISGLSTGNKKKVALLVSMMGKPEVLLLDEPFANLDSTTVTSLELIISKYLSECSLLIASHHLDICLKLCDIFYQLHNGEIIRVFYRRDYESNDQLLEHIKRETV</sequence>
<dbReference type="GO" id="GO:0005524">
    <property type="term" value="F:ATP binding"/>
    <property type="evidence" value="ECO:0007669"/>
    <property type="project" value="UniProtKB-KW"/>
</dbReference>
<dbReference type="PROSITE" id="PS50893">
    <property type="entry name" value="ABC_TRANSPORTER_2"/>
    <property type="match status" value="1"/>
</dbReference>
<reference evidence="5 6" key="1">
    <citation type="submission" date="2020-03" db="EMBL/GenBank/DDBJ databases">
        <title>Genomic Encyclopedia of Type Strains, Phase IV (KMG-IV): sequencing the most valuable type-strain genomes for metagenomic binning, comparative biology and taxonomic classification.</title>
        <authorList>
            <person name="Goeker M."/>
        </authorList>
    </citation>
    <scope>NUCLEOTIDE SEQUENCE [LARGE SCALE GENOMIC DNA]</scope>
    <source>
        <strain evidence="5 6">DSM 105096</strain>
    </source>
</reference>
<name>A0ABX0XCS3_9BACT</name>
<dbReference type="EMBL" id="JAATJH010000003">
    <property type="protein sequence ID" value="NJC26870.1"/>
    <property type="molecule type" value="Genomic_DNA"/>
</dbReference>
<dbReference type="RefSeq" id="WP_168037627.1">
    <property type="nucleotide sequence ID" value="NZ_JAATJH010000003.1"/>
</dbReference>
<dbReference type="InterPro" id="IPR003593">
    <property type="entry name" value="AAA+_ATPase"/>
</dbReference>
<keyword evidence="6" id="KW-1185">Reference proteome</keyword>
<dbReference type="SMART" id="SM00382">
    <property type="entry name" value="AAA"/>
    <property type="match status" value="1"/>
</dbReference>
<evidence type="ECO:0000259" key="4">
    <source>
        <dbReference type="PROSITE" id="PS50893"/>
    </source>
</evidence>
<keyword evidence="3 5" id="KW-0067">ATP-binding</keyword>
<keyword evidence="1" id="KW-0813">Transport</keyword>
<dbReference type="SUPFAM" id="SSF52540">
    <property type="entry name" value="P-loop containing nucleoside triphosphate hydrolases"/>
    <property type="match status" value="1"/>
</dbReference>
<organism evidence="5 6">
    <name type="scientific">Neolewinella antarctica</name>
    <dbReference type="NCBI Taxonomy" id="442734"/>
    <lineage>
        <taxon>Bacteria</taxon>
        <taxon>Pseudomonadati</taxon>
        <taxon>Bacteroidota</taxon>
        <taxon>Saprospiria</taxon>
        <taxon>Saprospirales</taxon>
        <taxon>Lewinellaceae</taxon>
        <taxon>Neolewinella</taxon>
    </lineage>
</organism>
<dbReference type="InterPro" id="IPR003439">
    <property type="entry name" value="ABC_transporter-like_ATP-bd"/>
</dbReference>
<evidence type="ECO:0000313" key="6">
    <source>
        <dbReference type="Proteomes" id="UP000770785"/>
    </source>
</evidence>